<dbReference type="Gene3D" id="2.130.10.10">
    <property type="entry name" value="YVTN repeat-like/Quinoprotein amine dehydrogenase"/>
    <property type="match status" value="1"/>
</dbReference>
<feature type="region of interest" description="Disordered" evidence="11">
    <location>
        <begin position="398"/>
        <end position="418"/>
    </location>
</feature>
<dbReference type="GO" id="GO:0000139">
    <property type="term" value="C:Golgi membrane"/>
    <property type="evidence" value="ECO:0007669"/>
    <property type="project" value="UniProtKB-SubCell"/>
</dbReference>
<keyword evidence="9 10" id="KW-0472">Membrane</keyword>
<evidence type="ECO:0000256" key="6">
    <source>
        <dbReference type="ARBA" id="ARBA00022892"/>
    </source>
</evidence>
<evidence type="ECO:0000256" key="1">
    <source>
        <dbReference type="ARBA" id="ARBA00022448"/>
    </source>
</evidence>
<gene>
    <name evidence="12" type="ORF">M436DRAFT_58144</name>
</gene>
<feature type="transmembrane region" description="Helical" evidence="10">
    <location>
        <begin position="469"/>
        <end position="488"/>
    </location>
</feature>
<protein>
    <recommendedName>
        <fullName evidence="10">Guanine nucleotide-exchange factor SEC12</fullName>
    </recommendedName>
</protein>
<name>A0A074X1M9_9PEZI</name>
<dbReference type="InterPro" id="IPR045260">
    <property type="entry name" value="Sec12-like"/>
</dbReference>
<keyword evidence="7 10" id="KW-0653">Protein transport</keyword>
<dbReference type="AlphaFoldDB" id="A0A074X1M9"/>
<evidence type="ECO:0000256" key="4">
    <source>
        <dbReference type="ARBA" id="ARBA00022737"/>
    </source>
</evidence>
<evidence type="ECO:0000256" key="7">
    <source>
        <dbReference type="ARBA" id="ARBA00022927"/>
    </source>
</evidence>
<comment type="function">
    <text evidence="10">Guanine nucleotide-exchange factor (GEF) required for the formation or budding of transport vesicles from the ER.</text>
</comment>
<dbReference type="EMBL" id="KL584728">
    <property type="protein sequence ID" value="KEQ68536.1"/>
    <property type="molecule type" value="Genomic_DNA"/>
</dbReference>
<dbReference type="PANTHER" id="PTHR23284">
    <property type="entry name" value="PROLACTIN REGULATORY ELEMENT BINDING PROTEIN"/>
    <property type="match status" value="1"/>
</dbReference>
<evidence type="ECO:0000256" key="5">
    <source>
        <dbReference type="ARBA" id="ARBA00022824"/>
    </source>
</evidence>
<keyword evidence="8 10" id="KW-1133">Transmembrane helix</keyword>
<evidence type="ECO:0000256" key="2">
    <source>
        <dbReference type="ARBA" id="ARBA00022574"/>
    </source>
</evidence>
<evidence type="ECO:0000313" key="12">
    <source>
        <dbReference type="EMBL" id="KEQ68536.1"/>
    </source>
</evidence>
<comment type="subcellular location">
    <subcellularLocation>
        <location evidence="10">Endoplasmic reticulum membrane</location>
        <topology evidence="10">Single-pass type II membrane protein</topology>
    </subcellularLocation>
    <subcellularLocation>
        <location evidence="10">Golgi apparatus membrane</location>
        <topology evidence="10">Single-pass type II membrane protein</topology>
    </subcellularLocation>
</comment>
<dbReference type="GO" id="GO:0015031">
    <property type="term" value="P:protein transport"/>
    <property type="evidence" value="ECO:0007669"/>
    <property type="project" value="UniProtKB-KW"/>
</dbReference>
<dbReference type="GO" id="GO:0003400">
    <property type="term" value="P:regulation of COPII vesicle coating"/>
    <property type="evidence" value="ECO:0007669"/>
    <property type="project" value="UniProtKB-UniRule"/>
</dbReference>
<dbReference type="STRING" id="1043004.A0A074X1M9"/>
<proteinExistence type="inferred from homology"/>
<dbReference type="HOGENOM" id="CLU_021000_0_0_1"/>
<dbReference type="Proteomes" id="UP000027730">
    <property type="component" value="Unassembled WGS sequence"/>
</dbReference>
<dbReference type="GO" id="GO:0005085">
    <property type="term" value="F:guanyl-nucleotide exchange factor activity"/>
    <property type="evidence" value="ECO:0007669"/>
    <property type="project" value="InterPro"/>
</dbReference>
<sequence>MVLQSQGPVSFTKTTLSYPVYAAEFDPYNRGFLVVGGGGGQGRSGTLLDTSKRATLDTTAEIELSSEEDSITSLATLASKDGLVTLAGINSSEADQKAGKNEHLRTFDIKYPKKKQASDEKQDAEAQDANISFVGKASLFQPATGPKPETYQRVLRLSPTYKRDSPNKRIGAVATGLAKRSEIVVFDATRTPTTDAEIIARIPMRDNAEAADLDITELETNTFSITWATDYDVYEQTVMYNFDTKKASFSPANPRKVYTIPKSEDPSKPIRPKYRAIRWLGNEDVLLLSNLPNRTGAELSIIHFYPSGPALKVKQKVLPGHVKQAVGLDVCSLDSDKAGNKQVVIAIASHDISIPVYTLDYNANTHTFGKFKRFTTLRDVHPLQMTCLRFSPFHSPVRAPPPEQDKKGNALPTKNPAHPGPQYIKLCSTSMGNTVVVDTFALLPSTPSDRQSRYVLLHPSDEFRQRTTYGILIGFAVLVFAVLLQSMYSTDIYAPILADFIPLPASSASSSASEAVSSISSVVPSVASAASSAVASPGVKIADLLDMHFALPGGSSDAENKAVIIRDQGEGKSLAVHMGDKEEYKQQDEHAKHWHELNAKEQEGWKKKLLEAGHWTVEEGETILKGVVFSSWAGFVGRVAGEVIREL</sequence>
<dbReference type="PANTHER" id="PTHR23284:SF0">
    <property type="entry name" value="PROLACTIN REGULATORY ELEMENT-BINDING PROTEIN"/>
    <property type="match status" value="1"/>
</dbReference>
<dbReference type="InterPro" id="IPR015943">
    <property type="entry name" value="WD40/YVTN_repeat-like_dom_sf"/>
</dbReference>
<keyword evidence="4 10" id="KW-0677">Repeat</keyword>
<evidence type="ECO:0000256" key="8">
    <source>
        <dbReference type="ARBA" id="ARBA00022989"/>
    </source>
</evidence>
<dbReference type="RefSeq" id="XP_013422723.1">
    <property type="nucleotide sequence ID" value="XM_013567269.1"/>
</dbReference>
<keyword evidence="1 10" id="KW-0813">Transport</keyword>
<organism evidence="12 13">
    <name type="scientific">Aureobasidium namibiae CBS 147.97</name>
    <dbReference type="NCBI Taxonomy" id="1043004"/>
    <lineage>
        <taxon>Eukaryota</taxon>
        <taxon>Fungi</taxon>
        <taxon>Dikarya</taxon>
        <taxon>Ascomycota</taxon>
        <taxon>Pezizomycotina</taxon>
        <taxon>Dothideomycetes</taxon>
        <taxon>Dothideomycetidae</taxon>
        <taxon>Dothideales</taxon>
        <taxon>Saccotheciaceae</taxon>
        <taxon>Aureobasidium</taxon>
    </lineage>
</organism>
<keyword evidence="3 10" id="KW-0812">Transmembrane</keyword>
<accession>A0A074X1M9</accession>
<evidence type="ECO:0000256" key="11">
    <source>
        <dbReference type="SAM" id="MobiDB-lite"/>
    </source>
</evidence>
<keyword evidence="6" id="KW-0931">ER-Golgi transport</keyword>
<evidence type="ECO:0000256" key="10">
    <source>
        <dbReference type="RuleBase" id="RU369019"/>
    </source>
</evidence>
<comment type="similarity">
    <text evidence="10">Belongs to the WD repeat SEC12 family.</text>
</comment>
<evidence type="ECO:0000256" key="9">
    <source>
        <dbReference type="ARBA" id="ARBA00023136"/>
    </source>
</evidence>
<keyword evidence="13" id="KW-1185">Reference proteome</keyword>
<keyword evidence="2 10" id="KW-0853">WD repeat</keyword>
<evidence type="ECO:0000313" key="13">
    <source>
        <dbReference type="Proteomes" id="UP000027730"/>
    </source>
</evidence>
<dbReference type="OrthoDB" id="16538at2759"/>
<dbReference type="GO" id="GO:0006888">
    <property type="term" value="P:endoplasmic reticulum to Golgi vesicle-mediated transport"/>
    <property type="evidence" value="ECO:0007669"/>
    <property type="project" value="UniProtKB-UniRule"/>
</dbReference>
<dbReference type="GO" id="GO:0005789">
    <property type="term" value="C:endoplasmic reticulum membrane"/>
    <property type="evidence" value="ECO:0007669"/>
    <property type="project" value="UniProtKB-SubCell"/>
</dbReference>
<dbReference type="GeneID" id="25412601"/>
<reference evidence="12 13" key="1">
    <citation type="journal article" date="2014" name="BMC Genomics">
        <title>Genome sequencing of four Aureobasidium pullulans varieties: biotechnological potential, stress tolerance, and description of new species.</title>
        <authorList>
            <person name="Gostin Ar C."/>
            <person name="Ohm R.A."/>
            <person name="Kogej T."/>
            <person name="Sonjak S."/>
            <person name="Turk M."/>
            <person name="Zajc J."/>
            <person name="Zalar P."/>
            <person name="Grube M."/>
            <person name="Sun H."/>
            <person name="Han J."/>
            <person name="Sharma A."/>
            <person name="Chiniquy J."/>
            <person name="Ngan C.Y."/>
            <person name="Lipzen A."/>
            <person name="Barry K."/>
            <person name="Grigoriev I.V."/>
            <person name="Gunde-Cimerman N."/>
        </authorList>
    </citation>
    <scope>NUCLEOTIDE SEQUENCE [LARGE SCALE GENOMIC DNA]</scope>
    <source>
        <strain evidence="12 13">CBS 147.97</strain>
    </source>
</reference>
<evidence type="ECO:0000256" key="3">
    <source>
        <dbReference type="ARBA" id="ARBA00022692"/>
    </source>
</evidence>
<keyword evidence="5 10" id="KW-0256">Endoplasmic reticulum</keyword>